<evidence type="ECO:0000313" key="1">
    <source>
        <dbReference type="EMBL" id="CAB3795723.1"/>
    </source>
</evidence>
<evidence type="ECO:0000313" key="2">
    <source>
        <dbReference type="Proteomes" id="UP000494252"/>
    </source>
</evidence>
<keyword evidence="2" id="KW-1185">Reference proteome</keyword>
<organism evidence="1 2">
    <name type="scientific">Paraburkholderia fynbosensis</name>
    <dbReference type="NCBI Taxonomy" id="1200993"/>
    <lineage>
        <taxon>Bacteria</taxon>
        <taxon>Pseudomonadati</taxon>
        <taxon>Pseudomonadota</taxon>
        <taxon>Betaproteobacteria</taxon>
        <taxon>Burkholderiales</taxon>
        <taxon>Burkholderiaceae</taxon>
        <taxon>Paraburkholderia</taxon>
    </lineage>
</organism>
<accession>A0A6J5G8F8</accession>
<dbReference type="EMBL" id="CADIKI010000011">
    <property type="protein sequence ID" value="CAB3795723.1"/>
    <property type="molecule type" value="Genomic_DNA"/>
</dbReference>
<dbReference type="Proteomes" id="UP000494252">
    <property type="component" value="Unassembled WGS sequence"/>
</dbReference>
<protein>
    <submittedName>
        <fullName evidence="1">Uncharacterized protein</fullName>
    </submittedName>
</protein>
<gene>
    <name evidence="1" type="ORF">LMG27177_03923</name>
</gene>
<proteinExistence type="predicted"/>
<reference evidence="1 2" key="1">
    <citation type="submission" date="2020-04" db="EMBL/GenBank/DDBJ databases">
        <authorList>
            <person name="De Canck E."/>
        </authorList>
    </citation>
    <scope>NUCLEOTIDE SEQUENCE [LARGE SCALE GENOMIC DNA]</scope>
    <source>
        <strain evidence="1 2">LMG 27177</strain>
    </source>
</reference>
<dbReference type="AlphaFoldDB" id="A0A6J5G8F8"/>
<sequence length="50" mass="5453">MSVEGYPIDMGLPDINTRVAANTGINCVYTCRACVVRAARSTQQKQDYAT</sequence>
<name>A0A6J5G8F8_9BURK</name>